<keyword evidence="3" id="KW-1185">Reference proteome</keyword>
<name>A0A5C5XQX7_9PLAN</name>
<accession>A0A5C5XQX7</accession>
<dbReference type="Pfam" id="PF25138">
    <property type="entry name" value="Phage_H_T_join_3"/>
    <property type="match status" value="1"/>
</dbReference>
<sequence length="129" mass="15055">MGLLQRGADWLSRTMTADSSSDTTRQFFYRYGTRRFPIHPTIGQTDYEAEDSDGQITTMQTRDFIVPVSELVDESGEPFTPADDHQIEEVVGDQTYLFQLRSPDGRRSWRYSDHHRYRIRIHTVQTAHV</sequence>
<dbReference type="AlphaFoldDB" id="A0A5C5XQX7"/>
<comment type="caution">
    <text evidence="2">The sequence shown here is derived from an EMBL/GenBank/DDBJ whole genome shotgun (WGS) entry which is preliminary data.</text>
</comment>
<organism evidence="2 3">
    <name type="scientific">Crateriforma conspicua</name>
    <dbReference type="NCBI Taxonomy" id="2527996"/>
    <lineage>
        <taxon>Bacteria</taxon>
        <taxon>Pseudomonadati</taxon>
        <taxon>Planctomycetota</taxon>
        <taxon>Planctomycetia</taxon>
        <taxon>Planctomycetales</taxon>
        <taxon>Planctomycetaceae</taxon>
        <taxon>Crateriforma</taxon>
    </lineage>
</organism>
<protein>
    <recommendedName>
        <fullName evidence="1">Phage head-tail joining protein domain-containing protein</fullName>
    </recommendedName>
</protein>
<evidence type="ECO:0000313" key="2">
    <source>
        <dbReference type="EMBL" id="TWT65616.1"/>
    </source>
</evidence>
<dbReference type="InterPro" id="IPR056942">
    <property type="entry name" value="Phage_H_T_join"/>
</dbReference>
<dbReference type="EMBL" id="SJPL01000002">
    <property type="protein sequence ID" value="TWT65616.1"/>
    <property type="molecule type" value="Genomic_DNA"/>
</dbReference>
<dbReference type="Proteomes" id="UP000317238">
    <property type="component" value="Unassembled WGS sequence"/>
</dbReference>
<evidence type="ECO:0000313" key="3">
    <source>
        <dbReference type="Proteomes" id="UP000317238"/>
    </source>
</evidence>
<evidence type="ECO:0000259" key="1">
    <source>
        <dbReference type="Pfam" id="PF25138"/>
    </source>
</evidence>
<reference evidence="2 3" key="1">
    <citation type="submission" date="2019-02" db="EMBL/GenBank/DDBJ databases">
        <title>Deep-cultivation of Planctomycetes and their phenomic and genomic characterization uncovers novel biology.</title>
        <authorList>
            <person name="Wiegand S."/>
            <person name="Jogler M."/>
            <person name="Boedeker C."/>
            <person name="Pinto D."/>
            <person name="Vollmers J."/>
            <person name="Rivas-Marin E."/>
            <person name="Kohn T."/>
            <person name="Peeters S.H."/>
            <person name="Heuer A."/>
            <person name="Rast P."/>
            <person name="Oberbeckmann S."/>
            <person name="Bunk B."/>
            <person name="Jeske O."/>
            <person name="Meyerdierks A."/>
            <person name="Storesund J.E."/>
            <person name="Kallscheuer N."/>
            <person name="Luecker S."/>
            <person name="Lage O.M."/>
            <person name="Pohl T."/>
            <person name="Merkel B.J."/>
            <person name="Hornburger P."/>
            <person name="Mueller R.-W."/>
            <person name="Bruemmer F."/>
            <person name="Labrenz M."/>
            <person name="Spormann A.M."/>
            <person name="Op Den Camp H."/>
            <person name="Overmann J."/>
            <person name="Amann R."/>
            <person name="Jetten M.S.M."/>
            <person name="Mascher T."/>
            <person name="Medema M.H."/>
            <person name="Devos D.P."/>
            <person name="Kaster A.-K."/>
            <person name="Ovreas L."/>
            <person name="Rohde M."/>
            <person name="Galperin M.Y."/>
            <person name="Jogler C."/>
        </authorList>
    </citation>
    <scope>NUCLEOTIDE SEQUENCE [LARGE SCALE GENOMIC DNA]</scope>
    <source>
        <strain evidence="2 3">Pan14r</strain>
    </source>
</reference>
<dbReference type="RefSeq" id="WP_146440908.1">
    <property type="nucleotide sequence ID" value="NZ_SJPL01000002.1"/>
</dbReference>
<gene>
    <name evidence="2" type="ORF">Pan14r_51630</name>
</gene>
<proteinExistence type="predicted"/>
<feature type="domain" description="Phage head-tail joining protein" evidence="1">
    <location>
        <begin position="1"/>
        <end position="127"/>
    </location>
</feature>